<feature type="chain" id="PRO_5012315326" evidence="2">
    <location>
        <begin position="26"/>
        <end position="318"/>
    </location>
</feature>
<organism evidence="3 4">
    <name type="scientific">Amanita thiersii Skay4041</name>
    <dbReference type="NCBI Taxonomy" id="703135"/>
    <lineage>
        <taxon>Eukaryota</taxon>
        <taxon>Fungi</taxon>
        <taxon>Dikarya</taxon>
        <taxon>Basidiomycota</taxon>
        <taxon>Agaricomycotina</taxon>
        <taxon>Agaricomycetes</taxon>
        <taxon>Agaricomycetidae</taxon>
        <taxon>Agaricales</taxon>
        <taxon>Pluteineae</taxon>
        <taxon>Amanitaceae</taxon>
        <taxon>Amanita</taxon>
    </lineage>
</organism>
<feature type="compositionally biased region" description="Low complexity" evidence="1">
    <location>
        <begin position="70"/>
        <end position="86"/>
    </location>
</feature>
<feature type="compositionally biased region" description="Polar residues" evidence="1">
    <location>
        <begin position="87"/>
        <end position="118"/>
    </location>
</feature>
<evidence type="ECO:0000256" key="1">
    <source>
        <dbReference type="SAM" id="MobiDB-lite"/>
    </source>
</evidence>
<feature type="signal peptide" evidence="2">
    <location>
        <begin position="1"/>
        <end position="25"/>
    </location>
</feature>
<evidence type="ECO:0000256" key="2">
    <source>
        <dbReference type="SAM" id="SignalP"/>
    </source>
</evidence>
<keyword evidence="4" id="KW-1185">Reference proteome</keyword>
<gene>
    <name evidence="3" type="ORF">AMATHDRAFT_54247</name>
</gene>
<proteinExistence type="predicted"/>
<dbReference type="EMBL" id="KZ301972">
    <property type="protein sequence ID" value="PFH53750.1"/>
    <property type="molecule type" value="Genomic_DNA"/>
</dbReference>
<reference evidence="3 4" key="1">
    <citation type="submission" date="2014-02" db="EMBL/GenBank/DDBJ databases">
        <title>Transposable element dynamics among asymbiotic and ectomycorrhizal Amanita fungi.</title>
        <authorList>
            <consortium name="DOE Joint Genome Institute"/>
            <person name="Hess J."/>
            <person name="Skrede I."/>
            <person name="Wolfe B."/>
            <person name="LaButti K."/>
            <person name="Ohm R.A."/>
            <person name="Grigoriev I.V."/>
            <person name="Pringle A."/>
        </authorList>
    </citation>
    <scope>NUCLEOTIDE SEQUENCE [LARGE SCALE GENOMIC DNA]</scope>
    <source>
        <strain evidence="3 4">SKay4041</strain>
    </source>
</reference>
<feature type="region of interest" description="Disordered" evidence="1">
    <location>
        <begin position="65"/>
        <end position="155"/>
    </location>
</feature>
<protein>
    <submittedName>
        <fullName evidence="3">Uncharacterized protein</fullName>
    </submittedName>
</protein>
<feature type="compositionally biased region" description="Polar residues" evidence="1">
    <location>
        <begin position="140"/>
        <end position="151"/>
    </location>
</feature>
<dbReference type="AlphaFoldDB" id="A0A2A9NZZ9"/>
<evidence type="ECO:0000313" key="3">
    <source>
        <dbReference type="EMBL" id="PFH53750.1"/>
    </source>
</evidence>
<keyword evidence="2" id="KW-0732">Signal</keyword>
<feature type="region of interest" description="Disordered" evidence="1">
    <location>
        <begin position="168"/>
        <end position="216"/>
    </location>
</feature>
<sequence>MRLLSCASITTILSFLSLALTSVYALPLTKTKSGDADMTAASVPTTSWENRMFNLSRREIHNADYSTDRTGASGSSPALSTSGSDSNPQNQANTTRQDISDAGSTRQKTDNASPQDATVTKGPKGNVERTQDHGKRRHSVQGSGEQWNSGNLIRPAEDGGLARRIEKREGPLLHAGRTLTTRGISDVVTTPQPQDMNHGTHMPSGRGYSPSSTDSMHPNYGSRYPFMRYYKSHKFWLKEDHADDNETDYENSERAYRIPATRRLRSNEGELWRRQTAGGMDKENSDVIGTSRTVRRWTKKEAEKMMARYILSRGTPLN</sequence>
<name>A0A2A9NZZ9_9AGAR</name>
<evidence type="ECO:0000313" key="4">
    <source>
        <dbReference type="Proteomes" id="UP000242287"/>
    </source>
</evidence>
<dbReference type="Proteomes" id="UP000242287">
    <property type="component" value="Unassembled WGS sequence"/>
</dbReference>
<feature type="compositionally biased region" description="Polar residues" evidence="1">
    <location>
        <begin position="178"/>
        <end position="197"/>
    </location>
</feature>
<accession>A0A2A9NZZ9</accession>